<dbReference type="InterPro" id="IPR011009">
    <property type="entry name" value="Kinase-like_dom_sf"/>
</dbReference>
<dbReference type="AlphaFoldDB" id="A0A835YBW9"/>
<name>A0A835YBW9_9CHLO</name>
<organism evidence="3 4">
    <name type="scientific">Edaphochlamys debaryana</name>
    <dbReference type="NCBI Taxonomy" id="47281"/>
    <lineage>
        <taxon>Eukaryota</taxon>
        <taxon>Viridiplantae</taxon>
        <taxon>Chlorophyta</taxon>
        <taxon>core chlorophytes</taxon>
        <taxon>Chlorophyceae</taxon>
        <taxon>CS clade</taxon>
        <taxon>Chlamydomonadales</taxon>
        <taxon>Chlamydomonadales incertae sedis</taxon>
        <taxon>Edaphochlamys</taxon>
    </lineage>
</organism>
<dbReference type="Gene3D" id="1.10.510.10">
    <property type="entry name" value="Transferase(Phosphotransferase) domain 1"/>
    <property type="match status" value="1"/>
</dbReference>
<feature type="region of interest" description="Disordered" evidence="1">
    <location>
        <begin position="186"/>
        <end position="210"/>
    </location>
</feature>
<dbReference type="PROSITE" id="PS50011">
    <property type="entry name" value="PROTEIN_KINASE_DOM"/>
    <property type="match status" value="1"/>
</dbReference>
<reference evidence="3" key="1">
    <citation type="journal article" date="2020" name="bioRxiv">
        <title>Comparative genomics of Chlamydomonas.</title>
        <authorList>
            <person name="Craig R.J."/>
            <person name="Hasan A.R."/>
            <person name="Ness R.W."/>
            <person name="Keightley P.D."/>
        </authorList>
    </citation>
    <scope>NUCLEOTIDE SEQUENCE</scope>
    <source>
        <strain evidence="3">CCAP 11/70</strain>
    </source>
</reference>
<dbReference type="InterPro" id="IPR008271">
    <property type="entry name" value="Ser/Thr_kinase_AS"/>
</dbReference>
<feature type="compositionally biased region" description="Polar residues" evidence="1">
    <location>
        <begin position="186"/>
        <end position="203"/>
    </location>
</feature>
<dbReference type="SUPFAM" id="SSF56112">
    <property type="entry name" value="Protein kinase-like (PK-like)"/>
    <property type="match status" value="1"/>
</dbReference>
<dbReference type="PROSITE" id="PS00108">
    <property type="entry name" value="PROTEIN_KINASE_ST"/>
    <property type="match status" value="1"/>
</dbReference>
<evidence type="ECO:0000313" key="3">
    <source>
        <dbReference type="EMBL" id="KAG2498428.1"/>
    </source>
</evidence>
<dbReference type="InterPro" id="IPR051681">
    <property type="entry name" value="Ser/Thr_Kinases-Pseudokinases"/>
</dbReference>
<dbReference type="Proteomes" id="UP000612055">
    <property type="component" value="Unassembled WGS sequence"/>
</dbReference>
<accession>A0A835YBW9</accession>
<evidence type="ECO:0000259" key="2">
    <source>
        <dbReference type="PROSITE" id="PS50011"/>
    </source>
</evidence>
<proteinExistence type="predicted"/>
<dbReference type="InterPro" id="IPR000719">
    <property type="entry name" value="Prot_kinase_dom"/>
</dbReference>
<dbReference type="SMART" id="SM00220">
    <property type="entry name" value="S_TKc"/>
    <property type="match status" value="1"/>
</dbReference>
<feature type="domain" description="Protein kinase" evidence="2">
    <location>
        <begin position="148"/>
        <end position="448"/>
    </location>
</feature>
<evidence type="ECO:0000256" key="1">
    <source>
        <dbReference type="SAM" id="MobiDB-lite"/>
    </source>
</evidence>
<dbReference type="InterPro" id="IPR001245">
    <property type="entry name" value="Ser-Thr/Tyr_kinase_cat_dom"/>
</dbReference>
<protein>
    <recommendedName>
        <fullName evidence="2">Protein kinase domain-containing protein</fullName>
    </recommendedName>
</protein>
<keyword evidence="4" id="KW-1185">Reference proteome</keyword>
<dbReference type="Pfam" id="PF07714">
    <property type="entry name" value="PK_Tyr_Ser-Thr"/>
    <property type="match status" value="1"/>
</dbReference>
<feature type="region of interest" description="Disordered" evidence="1">
    <location>
        <begin position="87"/>
        <end position="147"/>
    </location>
</feature>
<dbReference type="PANTHER" id="PTHR44329">
    <property type="entry name" value="SERINE/THREONINE-PROTEIN KINASE TNNI3K-RELATED"/>
    <property type="match status" value="1"/>
</dbReference>
<dbReference type="GO" id="GO:0005524">
    <property type="term" value="F:ATP binding"/>
    <property type="evidence" value="ECO:0007669"/>
    <property type="project" value="InterPro"/>
</dbReference>
<evidence type="ECO:0000313" key="4">
    <source>
        <dbReference type="Proteomes" id="UP000612055"/>
    </source>
</evidence>
<comment type="caution">
    <text evidence="3">The sequence shown here is derived from an EMBL/GenBank/DDBJ whole genome shotgun (WGS) entry which is preliminary data.</text>
</comment>
<gene>
    <name evidence="3" type="ORF">HYH03_003686</name>
</gene>
<dbReference type="PANTHER" id="PTHR44329:SF214">
    <property type="entry name" value="PROTEIN KINASE DOMAIN-CONTAINING PROTEIN"/>
    <property type="match status" value="1"/>
</dbReference>
<dbReference type="GO" id="GO:0004674">
    <property type="term" value="F:protein serine/threonine kinase activity"/>
    <property type="evidence" value="ECO:0007669"/>
    <property type="project" value="TreeGrafter"/>
</dbReference>
<feature type="compositionally biased region" description="Basic and acidic residues" evidence="1">
    <location>
        <begin position="120"/>
        <end position="133"/>
    </location>
</feature>
<dbReference type="OrthoDB" id="545952at2759"/>
<dbReference type="EMBL" id="JAEHOE010000010">
    <property type="protein sequence ID" value="KAG2498428.1"/>
    <property type="molecule type" value="Genomic_DNA"/>
</dbReference>
<sequence>MRINPDGASAPLVCKGPGDALETAGQELGSARAQADRTLSAPFLPSLLSALAAAHPTVLPRSKSDSTGGPRASITLRDLGTLGLDLDLDLDPDPAQNDERESASAACASPRHSPVLARWTEQRRQQAEVEEGRAPPAVRPSRISPNGLMAMSQIGKPATASGRAGADSGPGACTVSITLAPEGVPSTLSVAPMSQGTPPSSNTLAPVPPSSVAGAAAASLPVEALWLAAHTHPAEGCSHGFLVMELCEGGSVALWRGGRWKEPGQVPDMATLLTVALDIAYGMAYLHSQGVCHGDLKLSNVLLARSGSATSATSASPAPDDALAGWSAKLCDFGLSRVLTGERTHVSTRPHGTPTHMAPELWAKGHVSQPADVYAFGITLWELATGQRPYKGLTAANILHRVMLTGGRPVLPLWLPRAYIDLTTACWAQSPKERPGAAEVVRRLEALLTALGTAVAPPSLPSALAVGES</sequence>